<feature type="chain" id="PRO_5010348111" evidence="11">
    <location>
        <begin position="23"/>
        <end position="182"/>
    </location>
</feature>
<evidence type="ECO:0000313" key="13">
    <source>
        <dbReference type="EMBL" id="GAV77557.1"/>
    </source>
</evidence>
<dbReference type="InterPro" id="IPR003245">
    <property type="entry name" value="Phytocyanin_dom"/>
</dbReference>
<dbReference type="PANTHER" id="PTHR33021">
    <property type="entry name" value="BLUE COPPER PROTEIN"/>
    <property type="match status" value="1"/>
</dbReference>
<evidence type="ECO:0000256" key="5">
    <source>
        <dbReference type="ARBA" id="ARBA00023136"/>
    </source>
</evidence>
<evidence type="ECO:0000256" key="6">
    <source>
        <dbReference type="ARBA" id="ARBA00023157"/>
    </source>
</evidence>
<evidence type="ECO:0000256" key="1">
    <source>
        <dbReference type="ARBA" id="ARBA00004609"/>
    </source>
</evidence>
<keyword evidence="4 11" id="KW-0732">Signal</keyword>
<keyword evidence="2" id="KW-1003">Cell membrane</keyword>
<dbReference type="InParanoid" id="A0A1Q3CBE8"/>
<feature type="transmembrane region" description="Helical" evidence="10">
    <location>
        <begin position="156"/>
        <end position="178"/>
    </location>
</feature>
<evidence type="ECO:0000256" key="8">
    <source>
        <dbReference type="ARBA" id="ARBA00023288"/>
    </source>
</evidence>
<keyword evidence="5 10" id="KW-0472">Membrane</keyword>
<evidence type="ECO:0000256" key="7">
    <source>
        <dbReference type="ARBA" id="ARBA00023180"/>
    </source>
</evidence>
<dbReference type="PANTHER" id="PTHR33021:SF234">
    <property type="entry name" value="EARLY NODULIN-LIKE PROTEIN 7"/>
    <property type="match status" value="1"/>
</dbReference>
<evidence type="ECO:0000256" key="10">
    <source>
        <dbReference type="SAM" id="Phobius"/>
    </source>
</evidence>
<evidence type="ECO:0000256" key="9">
    <source>
        <dbReference type="ARBA" id="ARBA00035011"/>
    </source>
</evidence>
<dbReference type="InterPro" id="IPR039391">
    <property type="entry name" value="Phytocyanin-like"/>
</dbReference>
<feature type="domain" description="Phytocyanin" evidence="12">
    <location>
        <begin position="28"/>
        <end position="130"/>
    </location>
</feature>
<dbReference type="InterPro" id="IPR041846">
    <property type="entry name" value="ENL_dom"/>
</dbReference>
<dbReference type="Pfam" id="PF02298">
    <property type="entry name" value="Cu_bind_like"/>
    <property type="match status" value="1"/>
</dbReference>
<gene>
    <name evidence="13" type="ORF">CFOL_v3_21028</name>
</gene>
<dbReference type="FunFam" id="2.60.40.420:FF:000010">
    <property type="entry name" value="Early nodulin-like protein 1"/>
    <property type="match status" value="1"/>
</dbReference>
<keyword evidence="7" id="KW-0325">Glycoprotein</keyword>
<keyword evidence="6" id="KW-1015">Disulfide bond</keyword>
<feature type="non-terminal residue" evidence="13">
    <location>
        <position position="1"/>
    </location>
</feature>
<protein>
    <submittedName>
        <fullName evidence="13">Cu_bind_like domain-containing protein</fullName>
    </submittedName>
</protein>
<dbReference type="Proteomes" id="UP000187406">
    <property type="component" value="Unassembled WGS sequence"/>
</dbReference>
<evidence type="ECO:0000256" key="3">
    <source>
        <dbReference type="ARBA" id="ARBA00022622"/>
    </source>
</evidence>
<dbReference type="EMBL" id="BDDD01001647">
    <property type="protein sequence ID" value="GAV77557.1"/>
    <property type="molecule type" value="Genomic_DNA"/>
</dbReference>
<dbReference type="GO" id="GO:0005886">
    <property type="term" value="C:plasma membrane"/>
    <property type="evidence" value="ECO:0007669"/>
    <property type="project" value="UniProtKB-SubCell"/>
</dbReference>
<reference evidence="14" key="1">
    <citation type="submission" date="2016-04" db="EMBL/GenBank/DDBJ databases">
        <title>Cephalotus genome sequencing.</title>
        <authorList>
            <person name="Fukushima K."/>
            <person name="Hasebe M."/>
            <person name="Fang X."/>
        </authorList>
    </citation>
    <scope>NUCLEOTIDE SEQUENCE [LARGE SCALE GENOMIC DNA]</scope>
    <source>
        <strain evidence="14">cv. St1</strain>
    </source>
</reference>
<dbReference type="PROSITE" id="PS51485">
    <property type="entry name" value="PHYTOCYANIN"/>
    <property type="match status" value="1"/>
</dbReference>
<evidence type="ECO:0000259" key="12">
    <source>
        <dbReference type="PROSITE" id="PS51485"/>
    </source>
</evidence>
<feature type="signal peptide" evidence="11">
    <location>
        <begin position="1"/>
        <end position="22"/>
    </location>
</feature>
<proteinExistence type="inferred from homology"/>
<evidence type="ECO:0000256" key="11">
    <source>
        <dbReference type="SAM" id="SignalP"/>
    </source>
</evidence>
<dbReference type="InterPro" id="IPR008972">
    <property type="entry name" value="Cupredoxin"/>
</dbReference>
<evidence type="ECO:0000313" key="14">
    <source>
        <dbReference type="Proteomes" id="UP000187406"/>
    </source>
</evidence>
<dbReference type="STRING" id="3775.A0A1Q3CBE8"/>
<keyword evidence="3" id="KW-0336">GPI-anchor</keyword>
<keyword evidence="10" id="KW-1133">Transmembrane helix</keyword>
<keyword evidence="14" id="KW-1185">Reference proteome</keyword>
<organism evidence="13 14">
    <name type="scientific">Cephalotus follicularis</name>
    <name type="common">Albany pitcher plant</name>
    <dbReference type="NCBI Taxonomy" id="3775"/>
    <lineage>
        <taxon>Eukaryota</taxon>
        <taxon>Viridiplantae</taxon>
        <taxon>Streptophyta</taxon>
        <taxon>Embryophyta</taxon>
        <taxon>Tracheophyta</taxon>
        <taxon>Spermatophyta</taxon>
        <taxon>Magnoliopsida</taxon>
        <taxon>eudicotyledons</taxon>
        <taxon>Gunneridae</taxon>
        <taxon>Pentapetalae</taxon>
        <taxon>rosids</taxon>
        <taxon>fabids</taxon>
        <taxon>Oxalidales</taxon>
        <taxon>Cephalotaceae</taxon>
        <taxon>Cephalotus</taxon>
    </lineage>
</organism>
<evidence type="ECO:0000256" key="2">
    <source>
        <dbReference type="ARBA" id="ARBA00022475"/>
    </source>
</evidence>
<dbReference type="SUPFAM" id="SSF49503">
    <property type="entry name" value="Cupredoxins"/>
    <property type="match status" value="1"/>
</dbReference>
<comment type="subcellular location">
    <subcellularLocation>
        <location evidence="1">Cell membrane</location>
        <topology evidence="1">Lipid-anchor</topology>
        <topology evidence="1">GPI-anchor</topology>
    </subcellularLocation>
</comment>
<dbReference type="GO" id="GO:0009055">
    <property type="term" value="F:electron transfer activity"/>
    <property type="evidence" value="ECO:0007669"/>
    <property type="project" value="InterPro"/>
</dbReference>
<accession>A0A1Q3CBE8</accession>
<comment type="similarity">
    <text evidence="9">Belongs to the early nodulin-like (ENODL) family.</text>
</comment>
<dbReference type="GO" id="GO:0098552">
    <property type="term" value="C:side of membrane"/>
    <property type="evidence" value="ECO:0007669"/>
    <property type="project" value="UniProtKB-KW"/>
</dbReference>
<sequence>NNMASLLGVFFTCFVFIATTNGLVDAVKEFKVGDELGWHQPSPNNTMMYTQWAAMIRFHVGDSLTFEYQNDSVLVVDKFDYYHCNTSEPITAFNDGKTVIKLDRPGSFYFISGVPDHCKNGQRLFIDVMGLHPDPQSPPWAAFPPFIAPAPAPSSALLVSVTFSSMVMPLIALFVTLFRCAS</sequence>
<keyword evidence="8" id="KW-0449">Lipoprotein</keyword>
<dbReference type="OrthoDB" id="1933543at2759"/>
<keyword evidence="10" id="KW-0812">Transmembrane</keyword>
<dbReference type="AlphaFoldDB" id="A0A1Q3CBE8"/>
<dbReference type="CDD" id="cd11019">
    <property type="entry name" value="OsENODL1_like"/>
    <property type="match status" value="1"/>
</dbReference>
<comment type="caution">
    <text evidence="13">The sequence shown here is derived from an EMBL/GenBank/DDBJ whole genome shotgun (WGS) entry which is preliminary data.</text>
</comment>
<dbReference type="Gene3D" id="2.60.40.420">
    <property type="entry name" value="Cupredoxins - blue copper proteins"/>
    <property type="match status" value="1"/>
</dbReference>
<evidence type="ECO:0000256" key="4">
    <source>
        <dbReference type="ARBA" id="ARBA00022729"/>
    </source>
</evidence>
<name>A0A1Q3CBE8_CEPFO</name>